<feature type="transmembrane region" description="Helical" evidence="12">
    <location>
        <begin position="216"/>
        <end position="235"/>
    </location>
</feature>
<dbReference type="InterPro" id="IPR005467">
    <property type="entry name" value="His_kinase_dom"/>
</dbReference>
<dbReference type="SMART" id="SM00387">
    <property type="entry name" value="HATPase_c"/>
    <property type="match status" value="1"/>
</dbReference>
<protein>
    <recommendedName>
        <fullName evidence="3">histidine kinase</fullName>
        <ecNumber evidence="3">2.7.13.3</ecNumber>
    </recommendedName>
</protein>
<feature type="domain" description="Histidine kinase" evidence="13">
    <location>
        <begin position="268"/>
        <end position="480"/>
    </location>
</feature>
<keyword evidence="12" id="KW-1133">Transmembrane helix</keyword>
<dbReference type="InterPro" id="IPR036890">
    <property type="entry name" value="HATPase_C_sf"/>
</dbReference>
<accession>A0A1W1CCA9</accession>
<evidence type="ECO:0000256" key="11">
    <source>
        <dbReference type="ARBA" id="ARBA00023136"/>
    </source>
</evidence>
<evidence type="ECO:0000256" key="5">
    <source>
        <dbReference type="ARBA" id="ARBA00022553"/>
    </source>
</evidence>
<dbReference type="PRINTS" id="PR00344">
    <property type="entry name" value="BCTRLSENSOR"/>
</dbReference>
<dbReference type="CDD" id="cd18774">
    <property type="entry name" value="PDC2_HK_sensor"/>
    <property type="match status" value="1"/>
</dbReference>
<dbReference type="InterPro" id="IPR004358">
    <property type="entry name" value="Sig_transdc_His_kin-like_C"/>
</dbReference>
<dbReference type="InterPro" id="IPR050398">
    <property type="entry name" value="HssS/ArlS-like"/>
</dbReference>
<comment type="subcellular location">
    <subcellularLocation>
        <location evidence="2">Cell membrane</location>
        <topology evidence="2">Multi-pass membrane protein</topology>
    </subcellularLocation>
</comment>
<name>A0A1W1CCA9_9ZZZZ</name>
<dbReference type="AlphaFoldDB" id="A0A1W1CCA9"/>
<dbReference type="EMBL" id="FPHE01000127">
    <property type="protein sequence ID" value="SFV63404.1"/>
    <property type="molecule type" value="Genomic_DNA"/>
</dbReference>
<dbReference type="GO" id="GO:0005886">
    <property type="term" value="C:plasma membrane"/>
    <property type="evidence" value="ECO:0007669"/>
    <property type="project" value="UniProtKB-SubCell"/>
</dbReference>
<keyword evidence="4" id="KW-1003">Cell membrane</keyword>
<dbReference type="EC" id="2.7.13.3" evidence="3"/>
<keyword evidence="7" id="KW-0547">Nucleotide-binding</keyword>
<keyword evidence="9" id="KW-0067">ATP-binding</keyword>
<evidence type="ECO:0000256" key="3">
    <source>
        <dbReference type="ARBA" id="ARBA00012438"/>
    </source>
</evidence>
<evidence type="ECO:0000256" key="2">
    <source>
        <dbReference type="ARBA" id="ARBA00004651"/>
    </source>
</evidence>
<evidence type="ECO:0000256" key="9">
    <source>
        <dbReference type="ARBA" id="ARBA00022840"/>
    </source>
</evidence>
<dbReference type="PROSITE" id="PS50109">
    <property type="entry name" value="HIS_KIN"/>
    <property type="match status" value="1"/>
</dbReference>
<feature type="transmembrane region" description="Helical" evidence="12">
    <location>
        <begin position="14"/>
        <end position="37"/>
    </location>
</feature>
<reference evidence="14" key="1">
    <citation type="submission" date="2016-10" db="EMBL/GenBank/DDBJ databases">
        <authorList>
            <person name="de Groot N.N."/>
        </authorList>
    </citation>
    <scope>NUCLEOTIDE SEQUENCE</scope>
</reference>
<dbReference type="GO" id="GO:0000155">
    <property type="term" value="F:phosphorelay sensor kinase activity"/>
    <property type="evidence" value="ECO:0007669"/>
    <property type="project" value="InterPro"/>
</dbReference>
<evidence type="ECO:0000256" key="8">
    <source>
        <dbReference type="ARBA" id="ARBA00022777"/>
    </source>
</evidence>
<evidence type="ECO:0000256" key="7">
    <source>
        <dbReference type="ARBA" id="ARBA00022741"/>
    </source>
</evidence>
<keyword evidence="6" id="KW-0808">Transferase</keyword>
<proteinExistence type="predicted"/>
<dbReference type="InterPro" id="IPR003594">
    <property type="entry name" value="HATPase_dom"/>
</dbReference>
<keyword evidence="8 14" id="KW-0418">Kinase</keyword>
<dbReference type="Gene3D" id="1.10.287.130">
    <property type="match status" value="1"/>
</dbReference>
<dbReference type="InterPro" id="IPR036097">
    <property type="entry name" value="HisK_dim/P_sf"/>
</dbReference>
<evidence type="ECO:0000256" key="12">
    <source>
        <dbReference type="SAM" id="Phobius"/>
    </source>
</evidence>
<keyword evidence="12" id="KW-0812">Transmembrane</keyword>
<dbReference type="PANTHER" id="PTHR45528">
    <property type="entry name" value="SENSOR HISTIDINE KINASE CPXA"/>
    <property type="match status" value="1"/>
</dbReference>
<evidence type="ECO:0000256" key="1">
    <source>
        <dbReference type="ARBA" id="ARBA00000085"/>
    </source>
</evidence>
<evidence type="ECO:0000256" key="10">
    <source>
        <dbReference type="ARBA" id="ARBA00023012"/>
    </source>
</evidence>
<dbReference type="Pfam" id="PF02518">
    <property type="entry name" value="HATPase_c"/>
    <property type="match status" value="1"/>
</dbReference>
<evidence type="ECO:0000313" key="14">
    <source>
        <dbReference type="EMBL" id="SFV63404.1"/>
    </source>
</evidence>
<dbReference type="Gene3D" id="3.30.450.20">
    <property type="entry name" value="PAS domain"/>
    <property type="match status" value="1"/>
</dbReference>
<dbReference type="PANTHER" id="PTHR45528:SF1">
    <property type="entry name" value="SENSOR HISTIDINE KINASE CPXA"/>
    <property type="match status" value="1"/>
</dbReference>
<comment type="catalytic activity">
    <reaction evidence="1">
        <text>ATP + protein L-histidine = ADP + protein N-phospho-L-histidine.</text>
        <dbReference type="EC" id="2.7.13.3"/>
    </reaction>
</comment>
<dbReference type="GO" id="GO:0005524">
    <property type="term" value="F:ATP binding"/>
    <property type="evidence" value="ECO:0007669"/>
    <property type="project" value="UniProtKB-KW"/>
</dbReference>
<dbReference type="SUPFAM" id="SSF55874">
    <property type="entry name" value="ATPase domain of HSP90 chaperone/DNA topoisomerase II/histidine kinase"/>
    <property type="match status" value="1"/>
</dbReference>
<keyword evidence="5" id="KW-0597">Phosphoprotein</keyword>
<dbReference type="Gene3D" id="3.30.565.10">
    <property type="entry name" value="Histidine kinase-like ATPase, C-terminal domain"/>
    <property type="match status" value="1"/>
</dbReference>
<evidence type="ECO:0000256" key="4">
    <source>
        <dbReference type="ARBA" id="ARBA00022475"/>
    </source>
</evidence>
<keyword evidence="10" id="KW-0902">Two-component regulatory system</keyword>
<evidence type="ECO:0000256" key="6">
    <source>
        <dbReference type="ARBA" id="ARBA00022679"/>
    </source>
</evidence>
<evidence type="ECO:0000259" key="13">
    <source>
        <dbReference type="PROSITE" id="PS50109"/>
    </source>
</evidence>
<organism evidence="14">
    <name type="scientific">hydrothermal vent metagenome</name>
    <dbReference type="NCBI Taxonomy" id="652676"/>
    <lineage>
        <taxon>unclassified sequences</taxon>
        <taxon>metagenomes</taxon>
        <taxon>ecological metagenomes</taxon>
    </lineage>
</organism>
<keyword evidence="11 12" id="KW-0472">Membrane</keyword>
<dbReference type="SUPFAM" id="SSF47384">
    <property type="entry name" value="Homodimeric domain of signal transducing histidine kinase"/>
    <property type="match status" value="1"/>
</dbReference>
<sequence length="480" mass="56449">MDLKKLKTFFIKNLLIITVIFPLIIILFYGISISVALKYKHDIYTKRELQRYEHELKNKHKNFLREKAKYIESFIDIIYEQETNSSKPLPTKSILKFIDSIKKYDSGFIFIFREDGIVIKHPCAETLINLVQTNNEKTILSRLIQASKDKKFINYRGTNCIDDNFINKIGIVYHIKTTDLYIVISKNEKDILYSIEQKKRVWEEKLDDELRENIKLLFILSLISIFFSIVFSKIINNLIKGYEKEIKDSNEIMFSQSRLAQAGELLSMISHQWRQPISKIASITSNMRFKIMMGKELEINHLDKKLNEVEEHTEFLSETIDDFREFYRPKKHKELEYILPLIYKALGFLEGQIHKKSINIQKEFDKDIEIFIYRNELIQVIINIVQNAIDFSKDKASIKIQTEIKEDEYIITITDNAGGIKEEYIDKIFDAHFSTKTSKESTNLGLGLYVSKVIIEKHFNGKLEVTSIDNSSTFTIRLVR</sequence>
<gene>
    <name evidence="14" type="ORF">MNB_SV-12-378</name>
</gene>